<dbReference type="EMBL" id="KK102150">
    <property type="protein sequence ID" value="KIY98537.1"/>
    <property type="molecule type" value="Genomic_DNA"/>
</dbReference>
<dbReference type="Proteomes" id="UP000054498">
    <property type="component" value="Unassembled WGS sequence"/>
</dbReference>
<feature type="compositionally biased region" description="Gly residues" evidence="1">
    <location>
        <begin position="187"/>
        <end position="196"/>
    </location>
</feature>
<dbReference type="KEGG" id="mng:MNEG_9427"/>
<dbReference type="GeneID" id="25742302"/>
<keyword evidence="3" id="KW-1185">Reference proteome</keyword>
<proteinExistence type="predicted"/>
<feature type="compositionally biased region" description="Low complexity" evidence="1">
    <location>
        <begin position="172"/>
        <end position="186"/>
    </location>
</feature>
<evidence type="ECO:0000256" key="1">
    <source>
        <dbReference type="SAM" id="MobiDB-lite"/>
    </source>
</evidence>
<reference evidence="2 3" key="1">
    <citation type="journal article" date="2013" name="BMC Genomics">
        <title>Reconstruction of the lipid metabolism for the microalga Monoraphidium neglectum from its genome sequence reveals characteristics suitable for biofuel production.</title>
        <authorList>
            <person name="Bogen C."/>
            <person name="Al-Dilaimi A."/>
            <person name="Albersmeier A."/>
            <person name="Wichmann J."/>
            <person name="Grundmann M."/>
            <person name="Rupp O."/>
            <person name="Lauersen K.J."/>
            <person name="Blifernez-Klassen O."/>
            <person name="Kalinowski J."/>
            <person name="Goesmann A."/>
            <person name="Mussgnug J.H."/>
            <person name="Kruse O."/>
        </authorList>
    </citation>
    <scope>NUCLEOTIDE SEQUENCE [LARGE SCALE GENOMIC DNA]</scope>
    <source>
        <strain evidence="2 3">SAG 48.87</strain>
    </source>
</reference>
<dbReference type="RefSeq" id="XP_013897557.1">
    <property type="nucleotide sequence ID" value="XM_014042103.1"/>
</dbReference>
<gene>
    <name evidence="2" type="ORF">MNEG_9427</name>
</gene>
<dbReference type="AlphaFoldDB" id="A0A0D2JGL0"/>
<feature type="compositionally biased region" description="Low complexity" evidence="1">
    <location>
        <begin position="197"/>
        <end position="208"/>
    </location>
</feature>
<evidence type="ECO:0000313" key="2">
    <source>
        <dbReference type="EMBL" id="KIY98537.1"/>
    </source>
</evidence>
<organism evidence="2 3">
    <name type="scientific">Monoraphidium neglectum</name>
    <dbReference type="NCBI Taxonomy" id="145388"/>
    <lineage>
        <taxon>Eukaryota</taxon>
        <taxon>Viridiplantae</taxon>
        <taxon>Chlorophyta</taxon>
        <taxon>core chlorophytes</taxon>
        <taxon>Chlorophyceae</taxon>
        <taxon>CS clade</taxon>
        <taxon>Sphaeropleales</taxon>
        <taxon>Selenastraceae</taxon>
        <taxon>Monoraphidium</taxon>
    </lineage>
</organism>
<dbReference type="OrthoDB" id="530906at2759"/>
<accession>A0A0D2JGL0</accession>
<feature type="region of interest" description="Disordered" evidence="1">
    <location>
        <begin position="158"/>
        <end position="208"/>
    </location>
</feature>
<name>A0A0D2JGL0_9CHLO</name>
<evidence type="ECO:0000313" key="3">
    <source>
        <dbReference type="Proteomes" id="UP000054498"/>
    </source>
</evidence>
<protein>
    <submittedName>
        <fullName evidence="2">Uncharacterized protein</fullName>
    </submittedName>
</protein>
<sequence length="208" mass="22454">MRIMWLERTFTTLLRVEEDSRVPDCLVTTFDLVRSDVLSKFHGSWHLRPITDPQTGEVVGCKGELHQDVLPRGVPTFLSHLPLLGGLLRGASLNTIRRLVDDMKALVERVVASGKSVGEVIDEVAVERGHAHQHGDKQDWGGNEAVESFRISDAVISDDEDEGGHNHHHQQRQQQQQQQEAAAPGGAEAGGGGGADAGAPAVAVEAKA</sequence>